<comment type="caution">
    <text evidence="11">The sequence shown here is derived from an EMBL/GenBank/DDBJ whole genome shotgun (WGS) entry which is preliminary data.</text>
</comment>
<name>A0A4R9JXE6_9LEPT</name>
<evidence type="ECO:0000313" key="12">
    <source>
        <dbReference type="Proteomes" id="UP000297609"/>
    </source>
</evidence>
<keyword evidence="4 9" id="KW-0808">Transferase</keyword>
<evidence type="ECO:0000256" key="5">
    <source>
        <dbReference type="ARBA" id="ARBA00022692"/>
    </source>
</evidence>
<dbReference type="HAMAP" id="MF_01148">
    <property type="entry name" value="Lnt"/>
    <property type="match status" value="1"/>
</dbReference>
<evidence type="ECO:0000259" key="10">
    <source>
        <dbReference type="PROSITE" id="PS50263"/>
    </source>
</evidence>
<dbReference type="GO" id="GO:0016410">
    <property type="term" value="F:N-acyltransferase activity"/>
    <property type="evidence" value="ECO:0007669"/>
    <property type="project" value="UniProtKB-UniRule"/>
</dbReference>
<dbReference type="InterPro" id="IPR045378">
    <property type="entry name" value="LNT_N"/>
</dbReference>
<dbReference type="EC" id="2.3.1.269" evidence="9"/>
<dbReference type="InterPro" id="IPR036526">
    <property type="entry name" value="C-N_Hydrolase_sf"/>
</dbReference>
<protein>
    <recommendedName>
        <fullName evidence="9">Apolipoprotein N-acyltransferase</fullName>
        <shortName evidence="9">ALP N-acyltransferase</shortName>
        <ecNumber evidence="9">2.3.1.269</ecNumber>
    </recommendedName>
</protein>
<dbReference type="EMBL" id="RQGG01000007">
    <property type="protein sequence ID" value="TGL56146.1"/>
    <property type="molecule type" value="Genomic_DNA"/>
</dbReference>
<dbReference type="GO" id="GO:0005886">
    <property type="term" value="C:plasma membrane"/>
    <property type="evidence" value="ECO:0007669"/>
    <property type="project" value="UniProtKB-SubCell"/>
</dbReference>
<organism evidence="11 12">
    <name type="scientific">Leptospira kemamanensis</name>
    <dbReference type="NCBI Taxonomy" id="2484942"/>
    <lineage>
        <taxon>Bacteria</taxon>
        <taxon>Pseudomonadati</taxon>
        <taxon>Spirochaetota</taxon>
        <taxon>Spirochaetia</taxon>
        <taxon>Leptospirales</taxon>
        <taxon>Leptospiraceae</taxon>
        <taxon>Leptospira</taxon>
    </lineage>
</organism>
<sequence length="540" mass="61699">MRKHLKILGTKSHFLFLVFASISFALSLEPFGFASAGFLTILFLLLITKEIRKEGKFGVSILCTILFSFFVTCTSFYWMGNAIQNITGHGIFITSLLFLIYASFSFYKIGVVFVGAHLITKYRLVGETKFYLLIFPSLFLLSDWLCPMVFPVYWGDLFRNQILWRQMARLGTEVLGFVSIISVSLLYLMVSQKLTQWKQSFLYLAPIFFIFSANLYFLAESIPEEKSIHLVLVQPNTPYAKKEIQENFGFMTKTMQDVYNLSQEAITNAPKPIDAVVLPESSIPFLGTLPSPSPQSTYSKSFVEITETLVRLANAPLLFNELVWDGGSRNSFSILQPITLQTDRRYKHKLLPFGEYLPFETQIPILRNVFPEVSHHIPSETFLSQSFPTKSGESVIFTPLICYEVLYPEFVRSMINHSPSELLINLTNDSWFESVTETKQHAGAGRLRAIESGRPYIRVAVQGMTTAYDPWGREMMGELPIFQKAIGYLDVLSVSKERTTPYLAFGPYPWRILALFSLFFVFFTSPRALDSYKKKNEIEI</sequence>
<comment type="catalytic activity">
    <reaction evidence="9">
        <text>N-terminal S-1,2-diacyl-sn-glyceryl-L-cysteinyl-[lipoprotein] + a glycerophospholipid = N-acyl-S-1,2-diacyl-sn-glyceryl-L-cysteinyl-[lipoprotein] + a 2-acyl-sn-glycero-3-phospholipid + H(+)</text>
        <dbReference type="Rhea" id="RHEA:48228"/>
        <dbReference type="Rhea" id="RHEA-COMP:14681"/>
        <dbReference type="Rhea" id="RHEA-COMP:14684"/>
        <dbReference type="ChEBI" id="CHEBI:15378"/>
        <dbReference type="ChEBI" id="CHEBI:136912"/>
        <dbReference type="ChEBI" id="CHEBI:140656"/>
        <dbReference type="ChEBI" id="CHEBI:140657"/>
        <dbReference type="ChEBI" id="CHEBI:140660"/>
        <dbReference type="EC" id="2.3.1.269"/>
    </reaction>
</comment>
<evidence type="ECO:0000256" key="9">
    <source>
        <dbReference type="HAMAP-Rule" id="MF_01148"/>
    </source>
</evidence>
<dbReference type="PANTHER" id="PTHR38686:SF1">
    <property type="entry name" value="APOLIPOPROTEIN N-ACYLTRANSFERASE"/>
    <property type="match status" value="1"/>
</dbReference>
<keyword evidence="8 9" id="KW-0012">Acyltransferase</keyword>
<keyword evidence="6 9" id="KW-1133">Transmembrane helix</keyword>
<dbReference type="SUPFAM" id="SSF56317">
    <property type="entry name" value="Carbon-nitrogen hydrolase"/>
    <property type="match status" value="1"/>
</dbReference>
<comment type="function">
    <text evidence="9">Catalyzes the phospholipid dependent N-acylation of the N-terminal cysteine of apolipoprotein, the last step in lipoprotein maturation.</text>
</comment>
<comment type="similarity">
    <text evidence="2 9">Belongs to the CN hydrolase family. Apolipoprotein N-acyltransferase subfamily.</text>
</comment>
<feature type="transmembrane region" description="Helical" evidence="9">
    <location>
        <begin position="91"/>
        <end position="118"/>
    </location>
</feature>
<keyword evidence="3 9" id="KW-1003">Cell membrane</keyword>
<dbReference type="Gene3D" id="3.60.110.10">
    <property type="entry name" value="Carbon-nitrogen hydrolase"/>
    <property type="match status" value="1"/>
</dbReference>
<evidence type="ECO:0000256" key="6">
    <source>
        <dbReference type="ARBA" id="ARBA00022989"/>
    </source>
</evidence>
<dbReference type="InterPro" id="IPR004563">
    <property type="entry name" value="Apolipo_AcylTrfase"/>
</dbReference>
<gene>
    <name evidence="9 11" type="primary">lnt</name>
    <name evidence="11" type="ORF">EHQ59_02560</name>
</gene>
<feature type="transmembrane region" description="Helical" evidence="9">
    <location>
        <begin position="201"/>
        <end position="219"/>
    </location>
</feature>
<evidence type="ECO:0000313" key="11">
    <source>
        <dbReference type="EMBL" id="TGL56146.1"/>
    </source>
</evidence>
<feature type="transmembrane region" description="Helical" evidence="9">
    <location>
        <begin position="508"/>
        <end position="525"/>
    </location>
</feature>
<keyword evidence="7 9" id="KW-0472">Membrane</keyword>
<dbReference type="NCBIfam" id="TIGR00546">
    <property type="entry name" value="lnt"/>
    <property type="match status" value="1"/>
</dbReference>
<dbReference type="PANTHER" id="PTHR38686">
    <property type="entry name" value="APOLIPOPROTEIN N-ACYLTRANSFERASE"/>
    <property type="match status" value="1"/>
</dbReference>
<dbReference type="GO" id="GO:0042158">
    <property type="term" value="P:lipoprotein biosynthetic process"/>
    <property type="evidence" value="ECO:0007669"/>
    <property type="project" value="UniProtKB-UniRule"/>
</dbReference>
<accession>A0A4R9JXE6</accession>
<dbReference type="Proteomes" id="UP000297609">
    <property type="component" value="Unassembled WGS sequence"/>
</dbReference>
<dbReference type="OrthoDB" id="9804277at2"/>
<evidence type="ECO:0000256" key="3">
    <source>
        <dbReference type="ARBA" id="ARBA00022475"/>
    </source>
</evidence>
<feature type="transmembrane region" description="Helical" evidence="9">
    <location>
        <begin position="170"/>
        <end position="189"/>
    </location>
</feature>
<dbReference type="Pfam" id="PF00795">
    <property type="entry name" value="CN_hydrolase"/>
    <property type="match status" value="1"/>
</dbReference>
<evidence type="ECO:0000256" key="1">
    <source>
        <dbReference type="ARBA" id="ARBA00004651"/>
    </source>
</evidence>
<feature type="transmembrane region" description="Helical" evidence="9">
    <location>
        <begin position="130"/>
        <end position="150"/>
    </location>
</feature>
<dbReference type="AlphaFoldDB" id="A0A4R9JXE6"/>
<keyword evidence="11" id="KW-0449">Lipoprotein</keyword>
<keyword evidence="5 9" id="KW-0812">Transmembrane</keyword>
<proteinExistence type="inferred from homology"/>
<dbReference type="CDD" id="cd07571">
    <property type="entry name" value="ALP_N-acyl_transferase"/>
    <property type="match status" value="1"/>
</dbReference>
<evidence type="ECO:0000256" key="2">
    <source>
        <dbReference type="ARBA" id="ARBA00010065"/>
    </source>
</evidence>
<keyword evidence="12" id="KW-1185">Reference proteome</keyword>
<dbReference type="Pfam" id="PF20154">
    <property type="entry name" value="LNT_N"/>
    <property type="match status" value="1"/>
</dbReference>
<dbReference type="UniPathway" id="UPA00666"/>
<dbReference type="InterPro" id="IPR003010">
    <property type="entry name" value="C-N_Hydrolase"/>
</dbReference>
<comment type="subcellular location">
    <subcellularLocation>
        <location evidence="1 9">Cell membrane</location>
        <topology evidence="1 9">Multi-pass membrane protein</topology>
    </subcellularLocation>
</comment>
<evidence type="ECO:0000256" key="4">
    <source>
        <dbReference type="ARBA" id="ARBA00022679"/>
    </source>
</evidence>
<feature type="transmembrane region" description="Helical" evidence="9">
    <location>
        <begin position="31"/>
        <end position="47"/>
    </location>
</feature>
<dbReference type="PROSITE" id="PS50263">
    <property type="entry name" value="CN_HYDROLASE"/>
    <property type="match status" value="1"/>
</dbReference>
<comment type="pathway">
    <text evidence="9">Protein modification; lipoprotein biosynthesis (N-acyl transfer).</text>
</comment>
<evidence type="ECO:0000256" key="8">
    <source>
        <dbReference type="ARBA" id="ARBA00023315"/>
    </source>
</evidence>
<evidence type="ECO:0000256" key="7">
    <source>
        <dbReference type="ARBA" id="ARBA00023136"/>
    </source>
</evidence>
<feature type="transmembrane region" description="Helical" evidence="9">
    <location>
        <begin position="59"/>
        <end position="79"/>
    </location>
</feature>
<feature type="domain" description="CN hydrolase" evidence="10">
    <location>
        <begin position="228"/>
        <end position="493"/>
    </location>
</feature>
<dbReference type="RefSeq" id="WP_135617564.1">
    <property type="nucleotide sequence ID" value="NZ_RQGG01000007.1"/>
</dbReference>
<reference evidence="11" key="1">
    <citation type="journal article" date="2019" name="PLoS Negl. Trop. Dis.">
        <title>Revisiting the worldwide diversity of Leptospira species in the environment.</title>
        <authorList>
            <person name="Vincent A.T."/>
            <person name="Schiettekatte O."/>
            <person name="Bourhy P."/>
            <person name="Veyrier F.J."/>
            <person name="Picardeau M."/>
        </authorList>
    </citation>
    <scope>NUCLEOTIDE SEQUENCE [LARGE SCALE GENOMIC DNA]</scope>
    <source>
        <strain evidence="11">201702454</strain>
    </source>
</reference>